<feature type="compositionally biased region" description="Basic and acidic residues" evidence="1">
    <location>
        <begin position="73"/>
        <end position="111"/>
    </location>
</feature>
<comment type="caution">
    <text evidence="2">The sequence shown here is derived from an EMBL/GenBank/DDBJ whole genome shotgun (WGS) entry which is preliminary data.</text>
</comment>
<proteinExistence type="predicted"/>
<name>A0A1V9FQE5_9BACT</name>
<dbReference type="AlphaFoldDB" id="A0A1V9FQE5"/>
<organism evidence="2 3">
    <name type="scientific">Niastella vici</name>
    <dbReference type="NCBI Taxonomy" id="1703345"/>
    <lineage>
        <taxon>Bacteria</taxon>
        <taxon>Pseudomonadati</taxon>
        <taxon>Bacteroidota</taxon>
        <taxon>Chitinophagia</taxon>
        <taxon>Chitinophagales</taxon>
        <taxon>Chitinophagaceae</taxon>
        <taxon>Niastella</taxon>
    </lineage>
</organism>
<evidence type="ECO:0000313" key="3">
    <source>
        <dbReference type="Proteomes" id="UP000192796"/>
    </source>
</evidence>
<gene>
    <name evidence="2" type="ORF">A3860_32685</name>
</gene>
<evidence type="ECO:0000256" key="1">
    <source>
        <dbReference type="SAM" id="MobiDB-lite"/>
    </source>
</evidence>
<dbReference type="OrthoDB" id="4317910at2"/>
<protein>
    <submittedName>
        <fullName evidence="2">Uncharacterized protein</fullName>
    </submittedName>
</protein>
<reference evidence="2 3" key="1">
    <citation type="submission" date="2016-03" db="EMBL/GenBank/DDBJ databases">
        <title>Niastella vici sp. nov., isolated from farmland soil.</title>
        <authorList>
            <person name="Chen L."/>
            <person name="Wang D."/>
            <person name="Yang S."/>
            <person name="Wang G."/>
        </authorList>
    </citation>
    <scope>NUCLEOTIDE SEQUENCE [LARGE SCALE GENOMIC DNA]</scope>
    <source>
        <strain evidence="2 3">DJ57</strain>
    </source>
</reference>
<dbReference type="RefSeq" id="WP_081152681.1">
    <property type="nucleotide sequence ID" value="NZ_LVYD01000060.1"/>
</dbReference>
<feature type="compositionally biased region" description="Basic and acidic residues" evidence="1">
    <location>
        <begin position="14"/>
        <end position="39"/>
    </location>
</feature>
<dbReference type="EMBL" id="LVYD01000060">
    <property type="protein sequence ID" value="OQP60573.1"/>
    <property type="molecule type" value="Genomic_DNA"/>
</dbReference>
<feature type="region of interest" description="Disordered" evidence="1">
    <location>
        <begin position="1"/>
        <end position="111"/>
    </location>
</feature>
<sequence>MSYRSRVYRQRNAHQHENEQPQEEKFFSRSGEKSGDKGSKGAFFQAKPNEAGTAEDALEKEANKTANAVAKQDPTKDKKDEAIQKAATPEEDKKTATNDERMKQDKDKQSS</sequence>
<evidence type="ECO:0000313" key="2">
    <source>
        <dbReference type="EMBL" id="OQP60573.1"/>
    </source>
</evidence>
<feature type="compositionally biased region" description="Basic residues" evidence="1">
    <location>
        <begin position="1"/>
        <end position="13"/>
    </location>
</feature>
<dbReference type="STRING" id="1703345.A3860_32685"/>
<accession>A0A1V9FQE5</accession>
<dbReference type="Proteomes" id="UP000192796">
    <property type="component" value="Unassembled WGS sequence"/>
</dbReference>
<keyword evidence="3" id="KW-1185">Reference proteome</keyword>